<name>A0A124HK68_STRCK</name>
<gene>
    <name evidence="6" type="ORF">AQJ11_33480</name>
</gene>
<dbReference type="SMART" id="SM00421">
    <property type="entry name" value="HTH_LUXR"/>
    <property type="match status" value="1"/>
</dbReference>
<sequence>MLFGRSSELHRFSSLAAAALRGRGSAVFLGGRPGIGKSALLDEVARTHATAFRLLRVTGHSDEAALPFAAAERLIAPIRGSVEGLPGPQRTALRVVLGLEEGSADPFFVRMAVTGALQAAARKTPLMVLVDDFHLLDRESAAIVSFLSRRIGGVPLCLVCAGAGAGGRAGRVDGERMTLGPLSESESLALVEWLVPSSTAETRNRFVEASGGIPLLLRGASRVLTSVRLPGHGLRPDGPAAPAGAAPGHRGTVEPPAGMAPCRASTVEPPAEPVAASVSAPVACRVHIRPDPGGARQSLPVVVRRAIVGAALPDRLLGLGASAEHRPPRGTAALEAVEHAFAQGRTERLAELLDEARTVRETGLMNRYARLQGLVTLVTRSPAAAVGELLAAARMTGADDPAFAVDTLNMAISAAWLAGDPAVLEEAHSARAKLVEAAGTRPLPERTGDPVALRVLAGPPDAVDRTRATDRPEDPAAAGSRTAATAPPPGCPLPPGDPERHRAFYTELLRRALKDGEWGSVPVAAYWAACLEAWLGRWNQARDHIRQGLSSAERTGQVILTGYLRSLNAWLHAVVGEVAACRAEAEACLKDAAVHVTDSVRLAAQGALAFAALSEGRPEEAPRLLPSSPTGVAGTALGGRGSLAVFDMIEAAYRTFETPRARQMLDLWRRSGPQARACGTEALVLRCEALLEEDPDRMERMFHQVLAVAHPNEFERARTRLLFGERLRRARRTRFAREELLAAVETFGLVGAPLWADRAQRELDACAIRSSSAKEGWHALTAQERQVLQLAGQGLTNRQIAQALFISPRTVGYHLYKAYPKLDIQSRRQIRDVVPGDGHDVPGPADG</sequence>
<dbReference type="Pfam" id="PF13191">
    <property type="entry name" value="AAA_16"/>
    <property type="match status" value="1"/>
</dbReference>
<evidence type="ECO:0000256" key="2">
    <source>
        <dbReference type="ARBA" id="ARBA00023125"/>
    </source>
</evidence>
<feature type="compositionally biased region" description="Low complexity" evidence="4">
    <location>
        <begin position="475"/>
        <end position="485"/>
    </location>
</feature>
<dbReference type="PRINTS" id="PR00038">
    <property type="entry name" value="HTHLUXR"/>
</dbReference>
<keyword evidence="7" id="KW-1185">Reference proteome</keyword>
<reference evidence="6 7" key="1">
    <citation type="submission" date="2015-10" db="EMBL/GenBank/DDBJ databases">
        <title>Draft genome sequence of Streptomyces corchorusii DSM 40340, type strain for the species Streptomyces corchorusii.</title>
        <authorList>
            <person name="Ruckert C."/>
            <person name="Winkler A."/>
            <person name="Kalinowski J."/>
            <person name="Kampfer P."/>
            <person name="Glaeser S."/>
        </authorList>
    </citation>
    <scope>NUCLEOTIDE SEQUENCE [LARGE SCALE GENOMIC DNA]</scope>
    <source>
        <strain evidence="6 7">DSM 40340</strain>
    </source>
</reference>
<feature type="region of interest" description="Disordered" evidence="4">
    <location>
        <begin position="439"/>
        <end position="498"/>
    </location>
</feature>
<dbReference type="InterPro" id="IPR041664">
    <property type="entry name" value="AAA_16"/>
</dbReference>
<keyword evidence="2" id="KW-0238">DNA-binding</keyword>
<dbReference type="PANTHER" id="PTHR44688">
    <property type="entry name" value="DNA-BINDING TRANSCRIPTIONAL ACTIVATOR DEVR_DOSR"/>
    <property type="match status" value="1"/>
</dbReference>
<accession>A0A124HK68</accession>
<dbReference type="PROSITE" id="PS50043">
    <property type="entry name" value="HTH_LUXR_2"/>
    <property type="match status" value="1"/>
</dbReference>
<dbReference type="PANTHER" id="PTHR44688:SF16">
    <property type="entry name" value="DNA-BINDING TRANSCRIPTIONAL ACTIVATOR DEVR_DOSR"/>
    <property type="match status" value="1"/>
</dbReference>
<feature type="region of interest" description="Disordered" evidence="4">
    <location>
        <begin position="229"/>
        <end position="267"/>
    </location>
</feature>
<dbReference type="Gene3D" id="1.10.10.10">
    <property type="entry name" value="Winged helix-like DNA-binding domain superfamily/Winged helix DNA-binding domain"/>
    <property type="match status" value="1"/>
</dbReference>
<dbReference type="EMBL" id="LMWP01000042">
    <property type="protein sequence ID" value="KUN18699.1"/>
    <property type="molecule type" value="Genomic_DNA"/>
</dbReference>
<dbReference type="InterPro" id="IPR027417">
    <property type="entry name" value="P-loop_NTPase"/>
</dbReference>
<dbReference type="InterPro" id="IPR036388">
    <property type="entry name" value="WH-like_DNA-bd_sf"/>
</dbReference>
<dbReference type="SUPFAM" id="SSF52540">
    <property type="entry name" value="P-loop containing nucleoside triphosphate hydrolases"/>
    <property type="match status" value="1"/>
</dbReference>
<feature type="compositionally biased region" description="Pro residues" evidence="4">
    <location>
        <begin position="486"/>
        <end position="496"/>
    </location>
</feature>
<comment type="caution">
    <text evidence="6">The sequence shown here is derived from an EMBL/GenBank/DDBJ whole genome shotgun (WGS) entry which is preliminary data.</text>
</comment>
<dbReference type="GO" id="GO:0003677">
    <property type="term" value="F:DNA binding"/>
    <property type="evidence" value="ECO:0007669"/>
    <property type="project" value="UniProtKB-KW"/>
</dbReference>
<evidence type="ECO:0000256" key="1">
    <source>
        <dbReference type="ARBA" id="ARBA00023015"/>
    </source>
</evidence>
<protein>
    <recommendedName>
        <fullName evidence="5">HTH luxR-type domain-containing protein</fullName>
    </recommendedName>
</protein>
<dbReference type="InterPro" id="IPR000792">
    <property type="entry name" value="Tscrpt_reg_LuxR_C"/>
</dbReference>
<evidence type="ECO:0000256" key="4">
    <source>
        <dbReference type="SAM" id="MobiDB-lite"/>
    </source>
</evidence>
<evidence type="ECO:0000313" key="6">
    <source>
        <dbReference type="EMBL" id="KUN18699.1"/>
    </source>
</evidence>
<keyword evidence="1" id="KW-0805">Transcription regulation</keyword>
<dbReference type="InterPro" id="IPR016032">
    <property type="entry name" value="Sig_transdc_resp-reg_C-effctor"/>
</dbReference>
<feature type="compositionally biased region" description="Basic and acidic residues" evidence="4">
    <location>
        <begin position="462"/>
        <end position="474"/>
    </location>
</feature>
<dbReference type="SUPFAM" id="SSF46894">
    <property type="entry name" value="C-terminal effector domain of the bipartite response regulators"/>
    <property type="match status" value="1"/>
</dbReference>
<dbReference type="GO" id="GO:0006355">
    <property type="term" value="P:regulation of DNA-templated transcription"/>
    <property type="evidence" value="ECO:0007669"/>
    <property type="project" value="InterPro"/>
</dbReference>
<dbReference type="Pfam" id="PF00196">
    <property type="entry name" value="GerE"/>
    <property type="match status" value="1"/>
</dbReference>
<keyword evidence="3" id="KW-0804">Transcription</keyword>
<evidence type="ECO:0000313" key="7">
    <source>
        <dbReference type="Proteomes" id="UP000053398"/>
    </source>
</evidence>
<evidence type="ECO:0000256" key="3">
    <source>
        <dbReference type="ARBA" id="ARBA00023163"/>
    </source>
</evidence>
<dbReference type="Proteomes" id="UP000053398">
    <property type="component" value="Unassembled WGS sequence"/>
</dbReference>
<dbReference type="CDD" id="cd06170">
    <property type="entry name" value="LuxR_C_like"/>
    <property type="match status" value="1"/>
</dbReference>
<organism evidence="6 7">
    <name type="scientific">Streptomyces corchorusii</name>
    <name type="common">Streptomyces chibaensis</name>
    <dbReference type="NCBI Taxonomy" id="1903"/>
    <lineage>
        <taxon>Bacteria</taxon>
        <taxon>Bacillati</taxon>
        <taxon>Actinomycetota</taxon>
        <taxon>Actinomycetes</taxon>
        <taxon>Kitasatosporales</taxon>
        <taxon>Streptomycetaceae</taxon>
        <taxon>Streptomyces</taxon>
    </lineage>
</organism>
<feature type="domain" description="HTH luxR-type" evidence="5">
    <location>
        <begin position="773"/>
        <end position="838"/>
    </location>
</feature>
<feature type="compositionally biased region" description="Low complexity" evidence="4">
    <location>
        <begin position="238"/>
        <end position="248"/>
    </location>
</feature>
<dbReference type="AlphaFoldDB" id="A0A124HK68"/>
<evidence type="ECO:0000259" key="5">
    <source>
        <dbReference type="PROSITE" id="PS50043"/>
    </source>
</evidence>
<proteinExistence type="predicted"/>